<accession>A0A5C3Q897</accession>
<evidence type="ECO:0000313" key="1">
    <source>
        <dbReference type="EMBL" id="TFK97279.1"/>
    </source>
</evidence>
<gene>
    <name evidence="1" type="ORF">BDV98DRAFT_269386</name>
</gene>
<name>A0A5C3Q897_9AGAR</name>
<proteinExistence type="predicted"/>
<dbReference type="AlphaFoldDB" id="A0A5C3Q897"/>
<dbReference type="Proteomes" id="UP000305067">
    <property type="component" value="Unassembled WGS sequence"/>
</dbReference>
<protein>
    <submittedName>
        <fullName evidence="1">Uncharacterized protein</fullName>
    </submittedName>
</protein>
<evidence type="ECO:0000313" key="2">
    <source>
        <dbReference type="Proteomes" id="UP000305067"/>
    </source>
</evidence>
<dbReference type="EMBL" id="ML178849">
    <property type="protein sequence ID" value="TFK97279.1"/>
    <property type="molecule type" value="Genomic_DNA"/>
</dbReference>
<keyword evidence="2" id="KW-1185">Reference proteome</keyword>
<sequence>MYNAAGNSCNLCSHNSRALLIFDVKDNWGDDDDSVTSSEYPSANPMTLPNLRTLSVGSAHVAHRRLFQLFVDILAPALQSLSCLRISPSLLALVEGFLSCSGCKLDHIELHSDGINNDDDESLVRFLTSTCSSLDFIHSLALCPDGETRPIWGPDGHFTQSNVCGNKRNRILDLLYESNGQGSMSFFPRLRSLERQRMTLPANLVIDMLHARCHPGLPAQLVSCTLSSTWSSHRKYNPRDLKDDIVRSATRSVQHYGSAGQRLQLTGENLHAPMGNRKLTWGEGLEREPAQMKRLEELQEGGLEVWL</sequence>
<reference evidence="1 2" key="1">
    <citation type="journal article" date="2019" name="Nat. Ecol. Evol.">
        <title>Megaphylogeny resolves global patterns of mushroom evolution.</title>
        <authorList>
            <person name="Varga T."/>
            <person name="Krizsan K."/>
            <person name="Foldi C."/>
            <person name="Dima B."/>
            <person name="Sanchez-Garcia M."/>
            <person name="Sanchez-Ramirez S."/>
            <person name="Szollosi G.J."/>
            <person name="Szarkandi J.G."/>
            <person name="Papp V."/>
            <person name="Albert L."/>
            <person name="Andreopoulos W."/>
            <person name="Angelini C."/>
            <person name="Antonin V."/>
            <person name="Barry K.W."/>
            <person name="Bougher N.L."/>
            <person name="Buchanan P."/>
            <person name="Buyck B."/>
            <person name="Bense V."/>
            <person name="Catcheside P."/>
            <person name="Chovatia M."/>
            <person name="Cooper J."/>
            <person name="Damon W."/>
            <person name="Desjardin D."/>
            <person name="Finy P."/>
            <person name="Geml J."/>
            <person name="Haridas S."/>
            <person name="Hughes K."/>
            <person name="Justo A."/>
            <person name="Karasinski D."/>
            <person name="Kautmanova I."/>
            <person name="Kiss B."/>
            <person name="Kocsube S."/>
            <person name="Kotiranta H."/>
            <person name="LaButti K.M."/>
            <person name="Lechner B.E."/>
            <person name="Liimatainen K."/>
            <person name="Lipzen A."/>
            <person name="Lukacs Z."/>
            <person name="Mihaltcheva S."/>
            <person name="Morgado L.N."/>
            <person name="Niskanen T."/>
            <person name="Noordeloos M.E."/>
            <person name="Ohm R.A."/>
            <person name="Ortiz-Santana B."/>
            <person name="Ovrebo C."/>
            <person name="Racz N."/>
            <person name="Riley R."/>
            <person name="Savchenko A."/>
            <person name="Shiryaev A."/>
            <person name="Soop K."/>
            <person name="Spirin V."/>
            <person name="Szebenyi C."/>
            <person name="Tomsovsky M."/>
            <person name="Tulloss R.E."/>
            <person name="Uehling J."/>
            <person name="Grigoriev I.V."/>
            <person name="Vagvolgyi C."/>
            <person name="Papp T."/>
            <person name="Martin F.M."/>
            <person name="Miettinen O."/>
            <person name="Hibbett D.S."/>
            <person name="Nagy L.G."/>
        </authorList>
    </citation>
    <scope>NUCLEOTIDE SEQUENCE [LARGE SCALE GENOMIC DNA]</scope>
    <source>
        <strain evidence="1 2">CBS 309.79</strain>
    </source>
</reference>
<organism evidence="1 2">
    <name type="scientific">Pterulicium gracile</name>
    <dbReference type="NCBI Taxonomy" id="1884261"/>
    <lineage>
        <taxon>Eukaryota</taxon>
        <taxon>Fungi</taxon>
        <taxon>Dikarya</taxon>
        <taxon>Basidiomycota</taxon>
        <taxon>Agaricomycotina</taxon>
        <taxon>Agaricomycetes</taxon>
        <taxon>Agaricomycetidae</taxon>
        <taxon>Agaricales</taxon>
        <taxon>Pleurotineae</taxon>
        <taxon>Pterulaceae</taxon>
        <taxon>Pterulicium</taxon>
    </lineage>
</organism>